<dbReference type="EMBL" id="CAKLBY020000258">
    <property type="protein sequence ID" value="CAK7940497.1"/>
    <property type="molecule type" value="Genomic_DNA"/>
</dbReference>
<evidence type="ECO:0008006" key="3">
    <source>
        <dbReference type="Google" id="ProtNLM"/>
    </source>
</evidence>
<dbReference type="GO" id="GO:0003676">
    <property type="term" value="F:nucleic acid binding"/>
    <property type="evidence" value="ECO:0007669"/>
    <property type="project" value="InterPro"/>
</dbReference>
<dbReference type="Proteomes" id="UP001162060">
    <property type="component" value="Unassembled WGS sequence"/>
</dbReference>
<proteinExistence type="predicted"/>
<sequence length="156" mass="17858">MARDPASGIKLSSDKRMACVSCMEGQQMRNAQLQEDSGTNSPIDRIGGVICSDLKGPMTPRDRLQNRYLVNFIDRKSNYCRVFLARTKDATAKHFEAFLIHFERRFGLKIHVLETDGGGEYANIDLFANARVSRARCRRRETKRQTERRRGCIGRC</sequence>
<evidence type="ECO:0000313" key="1">
    <source>
        <dbReference type="EMBL" id="CAK7940497.1"/>
    </source>
</evidence>
<name>A0AAV1V2K9_9STRA</name>
<dbReference type="Gene3D" id="3.30.420.10">
    <property type="entry name" value="Ribonuclease H-like superfamily/Ribonuclease H"/>
    <property type="match status" value="1"/>
</dbReference>
<dbReference type="SUPFAM" id="SSF53098">
    <property type="entry name" value="Ribonuclease H-like"/>
    <property type="match status" value="1"/>
</dbReference>
<dbReference type="InterPro" id="IPR036397">
    <property type="entry name" value="RNaseH_sf"/>
</dbReference>
<organism evidence="1 2">
    <name type="scientific">Peronospora matthiolae</name>
    <dbReference type="NCBI Taxonomy" id="2874970"/>
    <lineage>
        <taxon>Eukaryota</taxon>
        <taxon>Sar</taxon>
        <taxon>Stramenopiles</taxon>
        <taxon>Oomycota</taxon>
        <taxon>Peronosporomycetes</taxon>
        <taxon>Peronosporales</taxon>
        <taxon>Peronosporaceae</taxon>
        <taxon>Peronospora</taxon>
    </lineage>
</organism>
<dbReference type="PANTHER" id="PTHR42648">
    <property type="entry name" value="TRANSPOSASE, PUTATIVE-RELATED"/>
    <property type="match status" value="1"/>
</dbReference>
<dbReference type="PANTHER" id="PTHR42648:SF28">
    <property type="entry name" value="TRANSPOSON-ENCODED PROTEIN WITH RIBONUCLEASE H-LIKE AND RETROVIRUS ZINC FINGER-LIKE DOMAINS"/>
    <property type="match status" value="1"/>
</dbReference>
<comment type="caution">
    <text evidence="1">The sequence shown here is derived from an EMBL/GenBank/DDBJ whole genome shotgun (WGS) entry which is preliminary data.</text>
</comment>
<dbReference type="InterPro" id="IPR039537">
    <property type="entry name" value="Retrotran_Ty1/copia-like"/>
</dbReference>
<accession>A0AAV1V2K9</accession>
<protein>
    <recommendedName>
        <fullName evidence="3">Integrase catalytic domain-containing protein</fullName>
    </recommendedName>
</protein>
<reference evidence="1" key="1">
    <citation type="submission" date="2024-01" db="EMBL/GenBank/DDBJ databases">
        <authorList>
            <person name="Webb A."/>
        </authorList>
    </citation>
    <scope>NUCLEOTIDE SEQUENCE</scope>
    <source>
        <strain evidence="1">Pm1</strain>
    </source>
</reference>
<dbReference type="InterPro" id="IPR012337">
    <property type="entry name" value="RNaseH-like_sf"/>
</dbReference>
<evidence type="ECO:0000313" key="2">
    <source>
        <dbReference type="Proteomes" id="UP001162060"/>
    </source>
</evidence>
<dbReference type="AlphaFoldDB" id="A0AAV1V2K9"/>
<gene>
    <name evidence="1" type="ORF">PM001_LOCUS25647</name>
</gene>